<evidence type="ECO:0000256" key="2">
    <source>
        <dbReference type="ARBA" id="ARBA00022485"/>
    </source>
</evidence>
<dbReference type="InterPro" id="IPR020558">
    <property type="entry name" value="DiOHA_6PGluconate_deHydtase_CS"/>
</dbReference>
<evidence type="ECO:0000256" key="7">
    <source>
        <dbReference type="ARBA" id="ARBA00023239"/>
    </source>
</evidence>
<evidence type="ECO:0000313" key="14">
    <source>
        <dbReference type="Proteomes" id="UP000005555"/>
    </source>
</evidence>
<keyword evidence="14" id="KW-1185">Reference proteome</keyword>
<dbReference type="eggNOG" id="COG0129">
    <property type="taxonomic scope" value="Bacteria"/>
</dbReference>
<dbReference type="PANTHER" id="PTHR43661">
    <property type="entry name" value="D-XYLONATE DEHYDRATASE"/>
    <property type="match status" value="1"/>
</dbReference>
<evidence type="ECO:0000256" key="3">
    <source>
        <dbReference type="ARBA" id="ARBA00022723"/>
    </source>
</evidence>
<comment type="similarity">
    <text evidence="1 9">Belongs to the IlvD/Edd family.</text>
</comment>
<evidence type="ECO:0000256" key="9">
    <source>
        <dbReference type="HAMAP-Rule" id="MF_02094"/>
    </source>
</evidence>
<dbReference type="NCBIfam" id="TIGR01196">
    <property type="entry name" value="edd"/>
    <property type="match status" value="1"/>
</dbReference>
<dbReference type="GO" id="GO:0004456">
    <property type="term" value="F:phosphogluconate dehydratase activity"/>
    <property type="evidence" value="ECO:0007669"/>
    <property type="project" value="UniProtKB-UniRule"/>
</dbReference>
<dbReference type="STRING" id="314287.GB2207_05377"/>
<feature type="binding site" evidence="9">
    <location>
        <position position="233"/>
    </location>
    <ligand>
        <name>[4Fe-4S] cluster</name>
        <dbReference type="ChEBI" id="CHEBI:49883"/>
    </ligand>
</feature>
<dbReference type="PROSITE" id="PS00886">
    <property type="entry name" value="ILVD_EDD_1"/>
    <property type="match status" value="1"/>
</dbReference>
<keyword evidence="6 9" id="KW-0311">Gluconate utilization</keyword>
<dbReference type="Proteomes" id="UP000005555">
    <property type="component" value="Unassembled WGS sequence"/>
</dbReference>
<dbReference type="GO" id="GO:0046872">
    <property type="term" value="F:metal ion binding"/>
    <property type="evidence" value="ECO:0007669"/>
    <property type="project" value="UniProtKB-KW"/>
</dbReference>
<comment type="function">
    <text evidence="9">Catalyzes the dehydration of 6-phospho-D-gluconate to 2-dehydro-3-deoxy-6-phospho-D-gluconate.</text>
</comment>
<dbReference type="PANTHER" id="PTHR43661:SF1">
    <property type="entry name" value="PHOSPHOGLUCONATE DEHYDRATASE"/>
    <property type="match status" value="1"/>
</dbReference>
<dbReference type="GO" id="GO:0019521">
    <property type="term" value="P:D-gluconate metabolic process"/>
    <property type="evidence" value="ECO:0007669"/>
    <property type="project" value="UniProtKB-KW"/>
</dbReference>
<evidence type="ECO:0000259" key="11">
    <source>
        <dbReference type="Pfam" id="PF00920"/>
    </source>
</evidence>
<accession>Q1YRL1</accession>
<gene>
    <name evidence="9" type="primary">edd</name>
    <name evidence="13" type="ORF">GB2207_05377</name>
</gene>
<comment type="pathway">
    <text evidence="9">Carbohydrate metabolism; Entner-Doudoroff pathway.</text>
</comment>
<evidence type="ECO:0000256" key="8">
    <source>
        <dbReference type="ARBA" id="ARBA00023277"/>
    </source>
</evidence>
<dbReference type="HOGENOM" id="CLU_014271_1_2_6"/>
<evidence type="ECO:0000256" key="4">
    <source>
        <dbReference type="ARBA" id="ARBA00023004"/>
    </source>
</evidence>
<comment type="catalytic activity">
    <reaction evidence="9">
        <text>6-phospho-D-gluconate = 2-dehydro-3-deoxy-6-phospho-D-gluconate + H2O</text>
        <dbReference type="Rhea" id="RHEA:17277"/>
        <dbReference type="ChEBI" id="CHEBI:15377"/>
        <dbReference type="ChEBI" id="CHEBI:57569"/>
        <dbReference type="ChEBI" id="CHEBI:58759"/>
        <dbReference type="EC" id="4.2.1.12"/>
    </reaction>
</comment>
<feature type="domain" description="Dihydroxy-acid/6-phosphogluconate dehydratase N-terminal" evidence="11">
    <location>
        <begin position="79"/>
        <end position="391"/>
    </location>
</feature>
<dbReference type="HAMAP" id="MF_02094">
    <property type="entry name" value="Edd"/>
    <property type="match status" value="1"/>
</dbReference>
<dbReference type="EMBL" id="AAPI01000004">
    <property type="protein sequence ID" value="EAS47034.1"/>
    <property type="molecule type" value="Genomic_DNA"/>
</dbReference>
<keyword evidence="2 9" id="KW-0004">4Fe-4S</keyword>
<dbReference type="InterPro" id="IPR004786">
    <property type="entry name" value="6-phosphgluc_deHydtase"/>
</dbReference>
<evidence type="ECO:0000259" key="12">
    <source>
        <dbReference type="Pfam" id="PF24877"/>
    </source>
</evidence>
<organism evidence="13 14">
    <name type="scientific">gamma proteobacterium HTCC2207</name>
    <dbReference type="NCBI Taxonomy" id="314287"/>
    <lineage>
        <taxon>Bacteria</taxon>
        <taxon>Pseudomonadati</taxon>
        <taxon>Pseudomonadota</taxon>
        <taxon>Gammaproteobacteria</taxon>
        <taxon>Cellvibrionales</taxon>
        <taxon>Porticoccaceae</taxon>
        <taxon>SAR92 clade</taxon>
    </lineage>
</organism>
<evidence type="ECO:0000256" key="5">
    <source>
        <dbReference type="ARBA" id="ARBA00023014"/>
    </source>
</evidence>
<evidence type="ECO:0000256" key="1">
    <source>
        <dbReference type="ARBA" id="ARBA00006486"/>
    </source>
</evidence>
<dbReference type="GO" id="GO:0051539">
    <property type="term" value="F:4 iron, 4 sulfur cluster binding"/>
    <property type="evidence" value="ECO:0007669"/>
    <property type="project" value="UniProtKB-UniRule"/>
</dbReference>
<sequence length="616" mass="65814">MEPLLSGVAMVQLNNTVAEVTQRIIERSSSLRADYLRQVAEDHSNRPERGKLSCGNLAHGFAACGEEDKNSLRLMEASNIAIVTSYNDMLSAHQPYAEYPDMIKQAMREIGCTAQVAGGVPAMCDGVTQGQDGMELSLLSRDLIAQCTAMSLSHQMFDGVLALGICDKIVPGLLMGVLSFGYLPALFVPAGPMESGLPNKEKQRIRQLFAEGKIGREELLQAESDSYHSAGTCTFYGTANSNQVVLEAMGLQLPGSSFVNPSNPLRDKLTVETCHQMARITALGNDYRPVGEIVDERTMVNATIALLASGGSTNHTMHLVAIARAAGIILNWDDISELSAAVPLLAKVYPNGHADVNHFHAAGGTSCMFRQLLAGGFMHADAKTSWGTDFGDFTQQAFLDNDKVVWRESPEIPLDLEVLTTVDNAFSTEGGLRLLKGNLGRGVIKVSAVAAEHRIVEAPAVVIEAQDDLAALFESGQLNRDCVVVVRFQGPKALGMPELHKLTPMLGILQDKGYKVALVTDGRMSGASGKVPAAIHLVPEAANGGLLAKVIDGDVIRVNAVTGELQFIGEINELEARAASPQPDAGQRGCGREYFAVNRDNISNAEQGASFLFGGV</sequence>
<feature type="binding site" evidence="9">
    <location>
        <position position="166"/>
    </location>
    <ligand>
        <name>[4Fe-4S] cluster</name>
        <dbReference type="ChEBI" id="CHEBI:49883"/>
    </ligand>
</feature>
<dbReference type="InterPro" id="IPR037237">
    <property type="entry name" value="IlvD/EDD_N"/>
</dbReference>
<protein>
    <recommendedName>
        <fullName evidence="9 10">Phosphogluconate dehydratase</fullName>
        <ecNumber evidence="9 10">4.2.1.12</ecNumber>
    </recommendedName>
</protein>
<dbReference type="GO" id="GO:0005829">
    <property type="term" value="C:cytosol"/>
    <property type="evidence" value="ECO:0007669"/>
    <property type="project" value="TreeGrafter"/>
</dbReference>
<dbReference type="Pfam" id="PF00920">
    <property type="entry name" value="ILVD_EDD_N"/>
    <property type="match status" value="1"/>
</dbReference>
<keyword evidence="5 9" id="KW-0411">Iron-sulfur</keyword>
<dbReference type="UniPathway" id="UPA00226"/>
<keyword evidence="4 9" id="KW-0408">Iron</keyword>
<dbReference type="SUPFAM" id="SSF52016">
    <property type="entry name" value="LeuD/IlvD-like"/>
    <property type="match status" value="1"/>
</dbReference>
<dbReference type="SUPFAM" id="SSF143975">
    <property type="entry name" value="IlvD/EDD N-terminal domain-like"/>
    <property type="match status" value="1"/>
</dbReference>
<comment type="cofactor">
    <cofactor evidence="9">
        <name>[4Fe-4S] cluster</name>
        <dbReference type="ChEBI" id="CHEBI:49883"/>
    </cofactor>
    <text evidence="9">Binds 1 [4Fe-4S] cluster.</text>
</comment>
<name>Q1YRL1_9GAMM</name>
<reference evidence="13 14" key="1">
    <citation type="submission" date="2006-03" db="EMBL/GenBank/DDBJ databases">
        <authorList>
            <person name="Giovannoni S.J."/>
            <person name="Cho J.-C."/>
            <person name="Ferriera S."/>
            <person name="Johnson J."/>
            <person name="Kravitz S."/>
            <person name="Halpern A."/>
            <person name="Remington K."/>
            <person name="Beeson K."/>
            <person name="Tran B."/>
            <person name="Rogers Y.-H."/>
            <person name="Friedman R."/>
            <person name="Venter J.C."/>
        </authorList>
    </citation>
    <scope>NUCLEOTIDE SEQUENCE [LARGE SCALE GENOMIC DNA]</scope>
    <source>
        <strain evidence="13 14">HTCC2207</strain>
    </source>
</reference>
<evidence type="ECO:0000256" key="6">
    <source>
        <dbReference type="ARBA" id="ARBA00023064"/>
    </source>
</evidence>
<keyword evidence="8 9" id="KW-0119">Carbohydrate metabolism</keyword>
<feature type="domain" description="Dihydroxy-acid/6-phosphogluconate dehydratase C-terminal" evidence="12">
    <location>
        <begin position="417"/>
        <end position="609"/>
    </location>
</feature>
<dbReference type="InterPro" id="IPR000581">
    <property type="entry name" value="ILV_EDD_N"/>
</dbReference>
<evidence type="ECO:0000313" key="13">
    <source>
        <dbReference type="EMBL" id="EAS47034.1"/>
    </source>
</evidence>
<dbReference type="InterPro" id="IPR056740">
    <property type="entry name" value="ILV_EDD_C"/>
</dbReference>
<comment type="caution">
    <text evidence="13">The sequence shown here is derived from an EMBL/GenBank/DDBJ whole genome shotgun (WGS) entry which is preliminary data.</text>
</comment>
<dbReference type="AlphaFoldDB" id="Q1YRL1"/>
<keyword evidence="3 9" id="KW-0479">Metal-binding</keyword>
<dbReference type="InterPro" id="IPR042096">
    <property type="entry name" value="Dihydro-acid_dehy_C"/>
</dbReference>
<evidence type="ECO:0000256" key="10">
    <source>
        <dbReference type="NCBIfam" id="TIGR01196"/>
    </source>
</evidence>
<dbReference type="Pfam" id="PF24877">
    <property type="entry name" value="ILV_EDD_C"/>
    <property type="match status" value="1"/>
</dbReference>
<dbReference type="GO" id="GO:0009255">
    <property type="term" value="P:Entner-Doudoroff pathway through 6-phosphogluconate"/>
    <property type="evidence" value="ECO:0007669"/>
    <property type="project" value="UniProtKB-UniRule"/>
</dbReference>
<proteinExistence type="inferred from homology"/>
<dbReference type="PROSITE" id="PS00887">
    <property type="entry name" value="ILVD_EDD_2"/>
    <property type="match status" value="1"/>
</dbReference>
<dbReference type="EC" id="4.2.1.12" evidence="9 10"/>
<keyword evidence="7 9" id="KW-0456">Lyase</keyword>
<dbReference type="Gene3D" id="3.50.30.80">
    <property type="entry name" value="IlvD/EDD C-terminal domain-like"/>
    <property type="match status" value="1"/>
</dbReference>